<organism evidence="2">
    <name type="scientific">viral metagenome</name>
    <dbReference type="NCBI Taxonomy" id="1070528"/>
    <lineage>
        <taxon>unclassified sequences</taxon>
        <taxon>metagenomes</taxon>
        <taxon>organismal metagenomes</taxon>
    </lineage>
</organism>
<evidence type="ECO:0000313" key="2">
    <source>
        <dbReference type="EMBL" id="QJA60976.1"/>
    </source>
</evidence>
<sequence length="63" mass="6891">MQIKKFYISKTLIFFGLTLLVSVAGAFGFADFQVNTEQAEIIGIVVSVVGIVLRFLTKQPIGL</sequence>
<evidence type="ECO:0008006" key="3">
    <source>
        <dbReference type="Google" id="ProtNLM"/>
    </source>
</evidence>
<gene>
    <name evidence="2" type="ORF">MM415B01011_0011</name>
</gene>
<keyword evidence="1" id="KW-0472">Membrane</keyword>
<evidence type="ECO:0000256" key="1">
    <source>
        <dbReference type="SAM" id="Phobius"/>
    </source>
</evidence>
<proteinExistence type="predicted"/>
<feature type="transmembrane region" description="Helical" evidence="1">
    <location>
        <begin position="38"/>
        <end position="57"/>
    </location>
</feature>
<dbReference type="AlphaFoldDB" id="A0A6M3ITZ7"/>
<accession>A0A6M3ITZ7</accession>
<protein>
    <recommendedName>
        <fullName evidence="3">Holin</fullName>
    </recommendedName>
</protein>
<keyword evidence="1" id="KW-1133">Transmembrane helix</keyword>
<keyword evidence="1" id="KW-0812">Transmembrane</keyword>
<dbReference type="EMBL" id="MT141427">
    <property type="protein sequence ID" value="QJA60976.1"/>
    <property type="molecule type" value="Genomic_DNA"/>
</dbReference>
<reference evidence="2" key="1">
    <citation type="submission" date="2020-03" db="EMBL/GenBank/DDBJ databases">
        <title>The deep terrestrial virosphere.</title>
        <authorList>
            <person name="Holmfeldt K."/>
            <person name="Nilsson E."/>
            <person name="Simone D."/>
            <person name="Lopez-Fernandez M."/>
            <person name="Wu X."/>
            <person name="de Brujin I."/>
            <person name="Lundin D."/>
            <person name="Andersson A."/>
            <person name="Bertilsson S."/>
            <person name="Dopson M."/>
        </authorList>
    </citation>
    <scope>NUCLEOTIDE SEQUENCE</scope>
    <source>
        <strain evidence="2">MM415B01011</strain>
    </source>
</reference>
<name>A0A6M3ITZ7_9ZZZZ</name>